<dbReference type="InterPro" id="IPR034660">
    <property type="entry name" value="DinB/YfiT-like"/>
</dbReference>
<dbReference type="OrthoDB" id="9798830at2"/>
<keyword evidence="3" id="KW-1185">Reference proteome</keyword>
<dbReference type="Gene3D" id="1.20.120.450">
    <property type="entry name" value="dinb family like domain"/>
    <property type="match status" value="1"/>
</dbReference>
<dbReference type="InterPro" id="IPR024775">
    <property type="entry name" value="DinB-like"/>
</dbReference>
<sequence>MKQRDLLLYVLDSTYDKESWYAPLKDAVEGLTAEQAMWKPSGEAVKSIWENVNHLMYYKERMAATLEGREWSHHLDGDETFALTDQKESDQEWAKVVEHAESAQQQLRQAVSTLTENEIESLERKLLDIMMHDAYHTGQIIHLRKMQGSWPSRR</sequence>
<evidence type="ECO:0000313" key="2">
    <source>
        <dbReference type="EMBL" id="OIU72802.1"/>
    </source>
</evidence>
<reference evidence="2 3" key="1">
    <citation type="submission" date="2016-09" db="EMBL/GenBank/DDBJ databases">
        <title>Bacillus aquimaris SAMM genome sequence reveals colonization and biosurfactant production capacities.</title>
        <authorList>
            <person name="Waghmode S.R."/>
            <person name="Suryavanshi M.V."/>
        </authorList>
    </citation>
    <scope>NUCLEOTIDE SEQUENCE [LARGE SCALE GENOMIC DNA]</scope>
    <source>
        <strain evidence="2 3">SAMM</strain>
    </source>
</reference>
<dbReference type="Proteomes" id="UP000182062">
    <property type="component" value="Unassembled WGS sequence"/>
</dbReference>
<feature type="domain" description="DinB-like" evidence="1">
    <location>
        <begin position="25"/>
        <end position="137"/>
    </location>
</feature>
<dbReference type="Pfam" id="PF12867">
    <property type="entry name" value="DinB_2"/>
    <property type="match status" value="1"/>
</dbReference>
<evidence type="ECO:0000313" key="3">
    <source>
        <dbReference type="Proteomes" id="UP000182062"/>
    </source>
</evidence>
<dbReference type="RefSeq" id="WP_071617137.1">
    <property type="nucleotide sequence ID" value="NZ_MINN01000070.1"/>
</dbReference>
<comment type="caution">
    <text evidence="2">The sequence shown here is derived from an EMBL/GenBank/DDBJ whole genome shotgun (WGS) entry which is preliminary data.</text>
</comment>
<organism evidence="2 3">
    <name type="scientific">Rossellomorea aquimaris</name>
    <dbReference type="NCBI Taxonomy" id="189382"/>
    <lineage>
        <taxon>Bacteria</taxon>
        <taxon>Bacillati</taxon>
        <taxon>Bacillota</taxon>
        <taxon>Bacilli</taxon>
        <taxon>Bacillales</taxon>
        <taxon>Bacillaceae</taxon>
        <taxon>Rossellomorea</taxon>
    </lineage>
</organism>
<protein>
    <recommendedName>
        <fullName evidence="1">DinB-like domain-containing protein</fullName>
    </recommendedName>
</protein>
<name>A0A1J6W5G7_9BACI</name>
<proteinExistence type="predicted"/>
<dbReference type="SUPFAM" id="SSF109854">
    <property type="entry name" value="DinB/YfiT-like putative metalloenzymes"/>
    <property type="match status" value="1"/>
</dbReference>
<dbReference type="EMBL" id="MINN01000070">
    <property type="protein sequence ID" value="OIU72802.1"/>
    <property type="molecule type" value="Genomic_DNA"/>
</dbReference>
<dbReference type="AlphaFoldDB" id="A0A1J6W5G7"/>
<gene>
    <name evidence="2" type="ORF">BHE18_02730</name>
</gene>
<accession>A0A1J6W5G7</accession>
<evidence type="ECO:0000259" key="1">
    <source>
        <dbReference type="Pfam" id="PF12867"/>
    </source>
</evidence>